<evidence type="ECO:0000313" key="4">
    <source>
        <dbReference type="Proteomes" id="UP000053831"/>
    </source>
</evidence>
<dbReference type="Gene3D" id="1.10.405.20">
    <property type="match status" value="1"/>
</dbReference>
<comment type="caution">
    <text evidence="3">The sequence shown here is derived from an EMBL/GenBank/DDBJ whole genome shotgun (WGS) entry which is preliminary data.</text>
</comment>
<dbReference type="PANTHER" id="PTHR43734:SF1">
    <property type="entry name" value="PHYTOENE DESATURASE"/>
    <property type="match status" value="1"/>
</dbReference>
<dbReference type="Gene3D" id="3.50.50.60">
    <property type="entry name" value="FAD/NAD(P)-binding domain"/>
    <property type="match status" value="1"/>
</dbReference>
<gene>
    <name evidence="3" type="ORF">ESCO_005920</name>
</gene>
<keyword evidence="1" id="KW-0732">Signal</keyword>
<dbReference type="OrthoDB" id="68575at2759"/>
<dbReference type="Pfam" id="PF01593">
    <property type="entry name" value="Amino_oxidase"/>
    <property type="match status" value="1"/>
</dbReference>
<dbReference type="InterPro" id="IPR036188">
    <property type="entry name" value="FAD/NAD-bd_sf"/>
</dbReference>
<dbReference type="Proteomes" id="UP000053831">
    <property type="component" value="Unassembled WGS sequence"/>
</dbReference>
<organism evidence="3 4">
    <name type="scientific">Escovopsis weberi</name>
    <dbReference type="NCBI Taxonomy" id="150374"/>
    <lineage>
        <taxon>Eukaryota</taxon>
        <taxon>Fungi</taxon>
        <taxon>Dikarya</taxon>
        <taxon>Ascomycota</taxon>
        <taxon>Pezizomycotina</taxon>
        <taxon>Sordariomycetes</taxon>
        <taxon>Hypocreomycetidae</taxon>
        <taxon>Hypocreales</taxon>
        <taxon>Hypocreaceae</taxon>
        <taxon>Escovopsis</taxon>
    </lineage>
</organism>
<proteinExistence type="predicted"/>
<keyword evidence="4" id="KW-1185">Reference proteome</keyword>
<evidence type="ECO:0000313" key="3">
    <source>
        <dbReference type="EMBL" id="KOS16989.1"/>
    </source>
</evidence>
<feature type="domain" description="Amine oxidase" evidence="2">
    <location>
        <begin position="57"/>
        <end position="296"/>
    </location>
</feature>
<sequence>MHLSVSLLAAAAAAVAPVLGSPAVAPLGGGPAFQEYHDEVIERDVVILGGGSTGTYAAVHLQDRNHSVVVVERKEKLGGHTETEYYHKGMVDMGVTLHFNDTVTKNFYERLGVAYEKYVEPGRNMYVDFKTGKRLPQPMGMNLSTIVPMYNKAIANFSYTADGTFNFPEPIPEELLGTFGQFLDAHPELKPALNLVYMFAQGVGDLLNAPLLYVLQNVGLVHVDAILKGLIMPKAGMYEIFDHAARAIGQENILLGSEAVSVERGTGTDGVRVIVQDGAGRRTVIRAQKLLVTIPPLMSNMQTFDLDESEAALFSKWEWKNYYVSVIANSGLPNATSVVNFDPSEPSGLPVPPFHWAAQYLGTPGYVGSKVIAPMDFTEEEAREMMLADIRRMNGTNPEIVAWGNHSPMSMGVPVDDIRDGFYKKLYALQGQRNTFYSGLAWCSDYSSVLWAFTETILDQMYPKA</sequence>
<dbReference type="Gene3D" id="3.30.70.1990">
    <property type="match status" value="1"/>
</dbReference>
<feature type="signal peptide" evidence="1">
    <location>
        <begin position="1"/>
        <end position="20"/>
    </location>
</feature>
<dbReference type="AlphaFoldDB" id="A0A0M9VRT4"/>
<dbReference type="GO" id="GO:0016491">
    <property type="term" value="F:oxidoreductase activity"/>
    <property type="evidence" value="ECO:0007669"/>
    <property type="project" value="InterPro"/>
</dbReference>
<name>A0A0M9VRT4_ESCWE</name>
<dbReference type="EMBL" id="LGSR01000028">
    <property type="protein sequence ID" value="KOS16989.1"/>
    <property type="molecule type" value="Genomic_DNA"/>
</dbReference>
<evidence type="ECO:0000259" key="2">
    <source>
        <dbReference type="Pfam" id="PF01593"/>
    </source>
</evidence>
<dbReference type="PANTHER" id="PTHR43734">
    <property type="entry name" value="PHYTOENE DESATURASE"/>
    <property type="match status" value="1"/>
</dbReference>
<protein>
    <recommendedName>
        <fullName evidence="2">Amine oxidase domain-containing protein</fullName>
    </recommendedName>
</protein>
<evidence type="ECO:0000256" key="1">
    <source>
        <dbReference type="SAM" id="SignalP"/>
    </source>
</evidence>
<dbReference type="InterPro" id="IPR002937">
    <property type="entry name" value="Amino_oxidase"/>
</dbReference>
<dbReference type="STRING" id="150374.A0A0M9VRT4"/>
<dbReference type="SUPFAM" id="SSF51905">
    <property type="entry name" value="FAD/NAD(P)-binding domain"/>
    <property type="match status" value="1"/>
</dbReference>
<accession>A0A0M9VRT4</accession>
<reference evidence="3 4" key="1">
    <citation type="submission" date="2015-07" db="EMBL/GenBank/DDBJ databases">
        <title>The genome of the fungus Escovopsis weberi, a specialized disease agent of ant agriculture.</title>
        <authorList>
            <person name="de Man T.J."/>
            <person name="Stajich J.E."/>
            <person name="Kubicek C.P."/>
            <person name="Chenthamara K."/>
            <person name="Atanasova L."/>
            <person name="Druzhinina I.S."/>
            <person name="Birnbaum S."/>
            <person name="Barribeau S.M."/>
            <person name="Teiling C."/>
            <person name="Suen G."/>
            <person name="Currie C."/>
            <person name="Gerardo N.M."/>
        </authorList>
    </citation>
    <scope>NUCLEOTIDE SEQUENCE [LARGE SCALE GENOMIC DNA]</scope>
</reference>
<feature type="chain" id="PRO_5005839247" description="Amine oxidase domain-containing protein" evidence="1">
    <location>
        <begin position="21"/>
        <end position="465"/>
    </location>
</feature>